<accession>A0A7C4D7M0</accession>
<dbReference type="AlphaFoldDB" id="A0A7C4D7M0"/>
<gene>
    <name evidence="2" type="ORF">ENT92_02210</name>
    <name evidence="1" type="ORF">ENU14_05400</name>
</gene>
<comment type="caution">
    <text evidence="1">The sequence shown here is derived from an EMBL/GenBank/DDBJ whole genome shotgun (WGS) entry which is preliminary data.</text>
</comment>
<name>A0A7C4D7M0_STAMA</name>
<sequence length="192" mass="21770">MVKYIVVNNNRIIGFYNNLNEAIEAIVEIGGGEIYRVELVAKINEEEAHSLREIVLSTSIEPVEAPVVPRKTIVSRNVAVLDRCFTDEHIGKLAELYRDLDMYLMKTGGSGVEKKNNINYVYVESSLDVCSFVEELVAQNYRVIVFTCDKKLYTHLSKKPNVIVFYKLIEEYSSIDDLIESISNDIRKAIGG</sequence>
<dbReference type="EMBL" id="DTBJ01000044">
    <property type="protein sequence ID" value="HGM59000.1"/>
    <property type="molecule type" value="Genomic_DNA"/>
</dbReference>
<dbReference type="EMBL" id="DTAN01000087">
    <property type="protein sequence ID" value="HGU65016.1"/>
    <property type="molecule type" value="Genomic_DNA"/>
</dbReference>
<reference evidence="1" key="1">
    <citation type="journal article" date="2020" name="mSystems">
        <title>Genome- and Community-Level Interaction Insights into Carbon Utilization and Element Cycling Functions of Hydrothermarchaeota in Hydrothermal Sediment.</title>
        <authorList>
            <person name="Zhou Z."/>
            <person name="Liu Y."/>
            <person name="Xu W."/>
            <person name="Pan J."/>
            <person name="Luo Z.H."/>
            <person name="Li M."/>
        </authorList>
    </citation>
    <scope>NUCLEOTIDE SEQUENCE [LARGE SCALE GENOMIC DNA]</scope>
    <source>
        <strain evidence="2">SpSt-622</strain>
        <strain evidence="1">SpSt-642</strain>
    </source>
</reference>
<evidence type="ECO:0000313" key="2">
    <source>
        <dbReference type="EMBL" id="HGU65016.1"/>
    </source>
</evidence>
<organism evidence="1">
    <name type="scientific">Staphylothermus marinus</name>
    <dbReference type="NCBI Taxonomy" id="2280"/>
    <lineage>
        <taxon>Archaea</taxon>
        <taxon>Thermoproteota</taxon>
        <taxon>Thermoprotei</taxon>
        <taxon>Desulfurococcales</taxon>
        <taxon>Desulfurococcaceae</taxon>
        <taxon>Staphylothermus</taxon>
    </lineage>
</organism>
<proteinExistence type="predicted"/>
<evidence type="ECO:0000313" key="1">
    <source>
        <dbReference type="EMBL" id="HGM59000.1"/>
    </source>
</evidence>
<protein>
    <submittedName>
        <fullName evidence="1">Uncharacterized protein</fullName>
    </submittedName>
</protein>